<evidence type="ECO:0000256" key="1">
    <source>
        <dbReference type="ARBA" id="ARBA00004275"/>
    </source>
</evidence>
<evidence type="ECO:0000256" key="7">
    <source>
        <dbReference type="ARBA" id="ARBA00023140"/>
    </source>
</evidence>
<dbReference type="EMBL" id="JAAOYM010000001">
    <property type="protein sequence ID" value="NIJ12564.1"/>
    <property type="molecule type" value="Genomic_DNA"/>
</dbReference>
<dbReference type="PROSITE" id="PS00737">
    <property type="entry name" value="THIOLASE_2"/>
    <property type="match status" value="1"/>
</dbReference>
<name>A0A7X5ZR66_9PSEU</name>
<evidence type="ECO:0000256" key="3">
    <source>
        <dbReference type="ARBA" id="ARBA00022448"/>
    </source>
</evidence>
<dbReference type="InterPro" id="IPR016039">
    <property type="entry name" value="Thiolase-like"/>
</dbReference>
<dbReference type="CDD" id="cd00829">
    <property type="entry name" value="SCP-x_thiolase"/>
    <property type="match status" value="1"/>
</dbReference>
<dbReference type="SUPFAM" id="SSF53901">
    <property type="entry name" value="Thiolase-like"/>
    <property type="match status" value="2"/>
</dbReference>
<dbReference type="GO" id="GO:0006869">
    <property type="term" value="P:lipid transport"/>
    <property type="evidence" value="ECO:0007669"/>
    <property type="project" value="UniProtKB-KW"/>
</dbReference>
<dbReference type="InterPro" id="IPR020615">
    <property type="entry name" value="Thiolase_acyl_enz_int_AS"/>
</dbReference>
<protein>
    <recommendedName>
        <fullName evidence="2">propanoyl-CoA C-acyltransferase</fullName>
        <ecNumber evidence="2">2.3.1.176</ecNumber>
    </recommendedName>
    <alternativeName>
        <fullName evidence="8">Propanoyl-CoA C-acyltransferase</fullName>
    </alternativeName>
</protein>
<keyword evidence="12" id="KW-1185">Reference proteome</keyword>
<dbReference type="AlphaFoldDB" id="A0A7X5ZR66"/>
<dbReference type="RefSeq" id="WP_167171498.1">
    <property type="nucleotide sequence ID" value="NZ_JAAOYM010000001.1"/>
</dbReference>
<evidence type="ECO:0000313" key="11">
    <source>
        <dbReference type="EMBL" id="NIJ12564.1"/>
    </source>
</evidence>
<evidence type="ECO:0000259" key="10">
    <source>
        <dbReference type="Pfam" id="PF22691"/>
    </source>
</evidence>
<dbReference type="Proteomes" id="UP000545493">
    <property type="component" value="Unassembled WGS sequence"/>
</dbReference>
<evidence type="ECO:0000259" key="9">
    <source>
        <dbReference type="Pfam" id="PF00108"/>
    </source>
</evidence>
<dbReference type="InterPro" id="IPR002155">
    <property type="entry name" value="Thiolase"/>
</dbReference>
<keyword evidence="3" id="KW-0813">Transport</keyword>
<evidence type="ECO:0000256" key="2">
    <source>
        <dbReference type="ARBA" id="ARBA00012352"/>
    </source>
</evidence>
<comment type="caution">
    <text evidence="11">The sequence shown here is derived from an EMBL/GenBank/DDBJ whole genome shotgun (WGS) entry which is preliminary data.</text>
</comment>
<keyword evidence="6" id="KW-0446">Lipid-binding</keyword>
<reference evidence="11 12" key="1">
    <citation type="submission" date="2020-03" db="EMBL/GenBank/DDBJ databases">
        <title>Sequencing the genomes of 1000 actinobacteria strains.</title>
        <authorList>
            <person name="Klenk H.-P."/>
        </authorList>
    </citation>
    <scope>NUCLEOTIDE SEQUENCE [LARGE SCALE GENOMIC DNA]</scope>
    <source>
        <strain evidence="11 12">DSM 45685</strain>
    </source>
</reference>
<keyword evidence="7" id="KW-0576">Peroxisome</keyword>
<dbReference type="InterPro" id="IPR020616">
    <property type="entry name" value="Thiolase_N"/>
</dbReference>
<accession>A0A7X5ZR66</accession>
<dbReference type="InterPro" id="IPR055140">
    <property type="entry name" value="Thiolase_C_2"/>
</dbReference>
<proteinExistence type="predicted"/>
<dbReference type="EC" id="2.3.1.176" evidence="2"/>
<dbReference type="NCBIfam" id="NF006102">
    <property type="entry name" value="PRK08256.1"/>
    <property type="match status" value="1"/>
</dbReference>
<keyword evidence="4 11" id="KW-0808">Transferase</keyword>
<evidence type="ECO:0000256" key="6">
    <source>
        <dbReference type="ARBA" id="ARBA00023121"/>
    </source>
</evidence>
<gene>
    <name evidence="11" type="ORF">FHU38_002908</name>
</gene>
<dbReference type="PROSITE" id="PS00098">
    <property type="entry name" value="THIOLASE_1"/>
    <property type="match status" value="1"/>
</dbReference>
<feature type="domain" description="Thiolase N-terminal" evidence="9">
    <location>
        <begin position="5"/>
        <end position="188"/>
    </location>
</feature>
<dbReference type="PANTHER" id="PTHR42870:SF1">
    <property type="entry name" value="NON-SPECIFIC LIPID-TRANSFER PROTEIN-LIKE 2"/>
    <property type="match status" value="1"/>
</dbReference>
<dbReference type="InterPro" id="IPR020613">
    <property type="entry name" value="Thiolase_CS"/>
</dbReference>
<evidence type="ECO:0000313" key="12">
    <source>
        <dbReference type="Proteomes" id="UP000545493"/>
    </source>
</evidence>
<dbReference type="Pfam" id="PF22691">
    <property type="entry name" value="Thiolase_C_1"/>
    <property type="match status" value="1"/>
</dbReference>
<feature type="domain" description="Thiolase C-terminal" evidence="10">
    <location>
        <begin position="257"/>
        <end position="381"/>
    </location>
</feature>
<dbReference type="GO" id="GO:0008289">
    <property type="term" value="F:lipid binding"/>
    <property type="evidence" value="ECO:0007669"/>
    <property type="project" value="UniProtKB-KW"/>
</dbReference>
<dbReference type="PANTHER" id="PTHR42870">
    <property type="entry name" value="ACETYL-COA C-ACETYLTRANSFERASE"/>
    <property type="match status" value="1"/>
</dbReference>
<dbReference type="GO" id="GO:0016747">
    <property type="term" value="F:acyltransferase activity, transferring groups other than amino-acyl groups"/>
    <property type="evidence" value="ECO:0007669"/>
    <property type="project" value="InterPro"/>
</dbReference>
<sequence length="399" mass="41778">MRAFVAGVGMTPFTKIGSEVTYPDLVGDAVRAALADAGVEYPAVQRAAVGYVFQPSAAGQRALYDVGLTGIPIVNVNNNCATGSTALVLAREWVQSGLCDVALAVGFEQMTKEAMSGGSAKVTTVDAHLGVMVSAHGLAQDAPMTAQFFGNAAREHMDRYGTTVRDLASVAVKNHEHSTRNRLAQFQRPYTVDEVLADKPVHGPLTRSQCSPMSDGAAAAVVVSERFVEEHGLADRAVEIVAQSLVTDTEQSLRSGSMIDVVGAPMTRRATRDVLDAAEVAIEDVTVLEVHDCFSINEIVTYEAMGMCAQGEGGSLVRSGATTYGGRWVVNPSGGLISKGHPLGATGLAQCAELTWQLRGTAGERQVAGARLGLAHNLGLGGACVVTLYHAPQDGRELA</sequence>
<evidence type="ECO:0000256" key="5">
    <source>
        <dbReference type="ARBA" id="ARBA00023055"/>
    </source>
</evidence>
<dbReference type="Pfam" id="PF00108">
    <property type="entry name" value="Thiolase_N"/>
    <property type="match status" value="1"/>
</dbReference>
<organism evidence="11 12">
    <name type="scientific">Saccharomonospora amisosensis</name>
    <dbReference type="NCBI Taxonomy" id="1128677"/>
    <lineage>
        <taxon>Bacteria</taxon>
        <taxon>Bacillati</taxon>
        <taxon>Actinomycetota</taxon>
        <taxon>Actinomycetes</taxon>
        <taxon>Pseudonocardiales</taxon>
        <taxon>Pseudonocardiaceae</taxon>
        <taxon>Saccharomonospora</taxon>
    </lineage>
</organism>
<evidence type="ECO:0000256" key="4">
    <source>
        <dbReference type="ARBA" id="ARBA00022679"/>
    </source>
</evidence>
<dbReference type="PIRSF" id="PIRSF000429">
    <property type="entry name" value="Ac-CoA_Ac_transf"/>
    <property type="match status" value="1"/>
</dbReference>
<evidence type="ECO:0000256" key="8">
    <source>
        <dbReference type="ARBA" id="ARBA00032316"/>
    </source>
</evidence>
<dbReference type="Gene3D" id="3.40.47.10">
    <property type="match status" value="1"/>
</dbReference>
<keyword evidence="5" id="KW-0445">Lipid transport</keyword>
<comment type="subcellular location">
    <subcellularLocation>
        <location evidence="1">Peroxisome</location>
    </subcellularLocation>
</comment>